<reference evidence="7" key="2">
    <citation type="submission" date="2023-11" db="EMBL/GenBank/DDBJ databases">
        <title>MicrobeMod: A computational toolkit for identifying prokaryotic methylation and restriction-modification with nanopore sequencing.</title>
        <authorList>
            <person name="Crits-Christoph A."/>
            <person name="Kang S.C."/>
            <person name="Lee H."/>
            <person name="Ostrov N."/>
        </authorList>
    </citation>
    <scope>NUCLEOTIDE SEQUENCE</scope>
    <source>
        <strain evidence="7">ATCC 51242</strain>
    </source>
</reference>
<feature type="domain" description="PAC" evidence="5">
    <location>
        <begin position="840"/>
        <end position="893"/>
    </location>
</feature>
<dbReference type="SUPFAM" id="SSF55785">
    <property type="entry name" value="PYP-like sensor domain (PAS domain)"/>
    <property type="match status" value="7"/>
</dbReference>
<dbReference type="EMBL" id="JAWXXX010000001">
    <property type="protein sequence ID" value="MDX5893885.1"/>
    <property type="molecule type" value="Genomic_DNA"/>
</dbReference>
<dbReference type="PROSITE" id="PS50109">
    <property type="entry name" value="HIS_KIN"/>
    <property type="match status" value="1"/>
</dbReference>
<accession>A0A023X296</accession>
<dbReference type="SUPFAM" id="SSF55874">
    <property type="entry name" value="ATPase domain of HSP90 chaperone/DNA topoisomerase II/histidine kinase"/>
    <property type="match status" value="1"/>
</dbReference>
<dbReference type="AlphaFoldDB" id="A0A023X296"/>
<keyword evidence="1" id="KW-0808">Transferase</keyword>
<dbReference type="PANTHER" id="PTHR44757:SF2">
    <property type="entry name" value="BIOFILM ARCHITECTURE MAINTENANCE PROTEIN MBAA"/>
    <property type="match status" value="1"/>
</dbReference>
<dbReference type="STRING" id="42256.RradSPS_1195"/>
<dbReference type="Pfam" id="PF08447">
    <property type="entry name" value="PAS_3"/>
    <property type="match status" value="1"/>
</dbReference>
<dbReference type="InterPro" id="IPR013656">
    <property type="entry name" value="PAS_4"/>
</dbReference>
<dbReference type="SMART" id="SM00065">
    <property type="entry name" value="GAF"/>
    <property type="match status" value="1"/>
</dbReference>
<dbReference type="Pfam" id="PF00989">
    <property type="entry name" value="PAS"/>
    <property type="match status" value="1"/>
</dbReference>
<dbReference type="PROSITE" id="PS50112">
    <property type="entry name" value="PAS"/>
    <property type="match status" value="6"/>
</dbReference>
<dbReference type="EMBL" id="CP007514">
    <property type="protein sequence ID" value="AHY46478.1"/>
    <property type="molecule type" value="Genomic_DNA"/>
</dbReference>
<feature type="domain" description="Histidine kinase" evidence="3">
    <location>
        <begin position="1128"/>
        <end position="1216"/>
    </location>
</feature>
<evidence type="ECO:0000259" key="4">
    <source>
        <dbReference type="PROSITE" id="PS50112"/>
    </source>
</evidence>
<dbReference type="GO" id="GO:0016020">
    <property type="term" value="C:membrane"/>
    <property type="evidence" value="ECO:0007669"/>
    <property type="project" value="InterPro"/>
</dbReference>
<dbReference type="Pfam" id="PF07730">
    <property type="entry name" value="HisKA_3"/>
    <property type="match status" value="1"/>
</dbReference>
<dbReference type="GO" id="GO:0006355">
    <property type="term" value="P:regulation of DNA-templated transcription"/>
    <property type="evidence" value="ECO:0007669"/>
    <property type="project" value="InterPro"/>
</dbReference>
<dbReference type="Gene3D" id="3.30.565.10">
    <property type="entry name" value="Histidine kinase-like ATPase, C-terminal domain"/>
    <property type="match status" value="1"/>
</dbReference>
<dbReference type="InterPro" id="IPR001610">
    <property type="entry name" value="PAC"/>
</dbReference>
<evidence type="ECO:0000256" key="1">
    <source>
        <dbReference type="ARBA" id="ARBA00022777"/>
    </source>
</evidence>
<dbReference type="Pfam" id="PF08448">
    <property type="entry name" value="PAS_4"/>
    <property type="match status" value="4"/>
</dbReference>
<keyword evidence="1" id="KW-0418">Kinase</keyword>
<evidence type="ECO:0000313" key="8">
    <source>
        <dbReference type="Proteomes" id="UP000025229"/>
    </source>
</evidence>
<name>A0A023X296_RUBRA</name>
<dbReference type="CDD" id="cd00130">
    <property type="entry name" value="PAS"/>
    <property type="match status" value="7"/>
</dbReference>
<dbReference type="NCBIfam" id="TIGR00229">
    <property type="entry name" value="sensory_box"/>
    <property type="match status" value="6"/>
</dbReference>
<evidence type="ECO:0000313" key="6">
    <source>
        <dbReference type="EMBL" id="AHY46478.1"/>
    </source>
</evidence>
<dbReference type="GO" id="GO:0000155">
    <property type="term" value="F:phosphorelay sensor kinase activity"/>
    <property type="evidence" value="ECO:0007669"/>
    <property type="project" value="InterPro"/>
</dbReference>
<organism evidence="6 8">
    <name type="scientific">Rubrobacter radiotolerans</name>
    <name type="common">Arthrobacter radiotolerans</name>
    <dbReference type="NCBI Taxonomy" id="42256"/>
    <lineage>
        <taxon>Bacteria</taxon>
        <taxon>Bacillati</taxon>
        <taxon>Actinomycetota</taxon>
        <taxon>Rubrobacteria</taxon>
        <taxon>Rubrobacterales</taxon>
        <taxon>Rubrobacteraceae</taxon>
        <taxon>Rubrobacter</taxon>
    </lineage>
</organism>
<dbReference type="eggNOG" id="COG2202">
    <property type="taxonomic scope" value="Bacteria"/>
</dbReference>
<sequence length="1222" mass="136313">MCAAVEGVSDLVWFVAPEGSIRYANRRWREYCGPEGGAFGDFVHPADLPDLLAGQEAGEPFEIECRLRRASGGYGRFRVRSAPSAAESGTPAGWICTAKRSEGLESGYHSLAEAMAEAIVVVDEAGTVRYANPAAGKTFGHTPEELVGGKLTRIVPERLRRAQEEGFERYLRTGERRLDWSSMEFRGLHRCGEEIPLEVSFSEFERDGRRYFAGIMRDLTERRRAEEERDRFFKLSLDLLCVASPEGYFTKVNPAFEELLGYTQEELLSRPFMEFVYPEDREATQKEVERLSQGLPTTHFENRYVRADGEHVWLSWRAMRDAERRVVYAAARDVTGERRAKRELVTRAAQQAAVAELGRRALEVSDLGELLDEAARLVARTLGVRFAAVMRLLPDEGRLLLLAGAGWSEEVVGKLHLEAGNGSHAGYTLKSGGPVVIEDLRSERRFKVPETLRKEGVVSGVSEVIRGTNGEHFGVLSAHSTERREFTRNDVDFVCSIANVLAAAIERVREEEELQAYADRLREQAEILDRAHVLVRDLDDRIVFWNSGAEELYGFTREEALGRTSHELLKTVHSKPYAEIKAEILDRGRWSGELVHTTRSGRRVTIASHCVLHRNERGRAAVVLEVNNDITKLRETEKELKRSEARFRTLVQNLEDVISVVDEEGRFLYASPSVRNVLGYGAEEIEGRCGFDLVHPDDLEWASAFFSSVLSGEAKRPEVEVRMRHADGGWRDIEANVADLREDAAVGGVLVTFRDVTERREAERAVHESHARLTSIIEGTREAIFLKDRAGRYVLVNSRTAEVIGRPEGEILGRTDAEIFPPEVAEPLNEADAQVLLTGKPLSVEETLPVGDEIRTFLVTKSAYRDGRGEVGGVIGVATDISNLKRAREALRQSKDLYRAVVENATENIFIVDVETRRILQANPAFRSSLGYTPEEIERLTLYDIVAHDRRSIDRNFERILDLGNYAIGERLYLRKDGTFMDVEVGAAAISYGGRSALCVVAHDITERRRAEEAAEEVREAERNRIARDLHDLVLQHIVGTLQTMQAARLEGAPEAAPELSWQILALREAVRGLRGAIYDLRTDAGQLFARSVRALVEQERELSPERELALLISDDFPEGLPERISTQLIRALREALANVKKHSGADRASVDLDVVGGAACVEVSDNGRGFSEKSRDGGFGISGMRERLALVGGECSVRSEPGAGTRVVFCVPLGGEDRPVP</sequence>
<proteinExistence type="predicted"/>
<dbReference type="InterPro" id="IPR005467">
    <property type="entry name" value="His_kinase_dom"/>
</dbReference>
<dbReference type="eggNOG" id="COG2203">
    <property type="taxonomic scope" value="Bacteria"/>
</dbReference>
<gene>
    <name evidence="6" type="ORF">RradSPS_1195</name>
    <name evidence="7" type="ORF">SIL72_07550</name>
</gene>
<dbReference type="InterPro" id="IPR003018">
    <property type="entry name" value="GAF"/>
</dbReference>
<dbReference type="Pfam" id="PF02518">
    <property type="entry name" value="HATPase_c"/>
    <property type="match status" value="1"/>
</dbReference>
<feature type="coiled-coil region" evidence="2">
    <location>
        <begin position="623"/>
        <end position="653"/>
    </location>
</feature>
<dbReference type="InterPro" id="IPR003594">
    <property type="entry name" value="HATPase_dom"/>
</dbReference>
<dbReference type="Proteomes" id="UP000025229">
    <property type="component" value="Chromosome"/>
</dbReference>
<evidence type="ECO:0000259" key="5">
    <source>
        <dbReference type="PROSITE" id="PS50113"/>
    </source>
</evidence>
<dbReference type="eggNOG" id="COG4585">
    <property type="taxonomic scope" value="Bacteria"/>
</dbReference>
<dbReference type="KEGG" id="rrd:RradSPS_1195"/>
<dbReference type="SMART" id="SM00387">
    <property type="entry name" value="HATPase_c"/>
    <property type="match status" value="1"/>
</dbReference>
<feature type="domain" description="PAS" evidence="4">
    <location>
        <begin position="769"/>
        <end position="840"/>
    </location>
</feature>
<reference evidence="6 8" key="1">
    <citation type="submission" date="2014-03" db="EMBL/GenBank/DDBJ databases">
        <title>Complete genome sequence of the Radio-Resistant Rubrobacter radiotolerans RSPS-4.</title>
        <authorList>
            <person name="Egas C.C."/>
            <person name="Barroso C.C."/>
            <person name="Froufe H.J.C."/>
            <person name="Pacheco J.J."/>
            <person name="Albuquerque L.L."/>
            <person name="da Costa M.M.S."/>
        </authorList>
    </citation>
    <scope>NUCLEOTIDE SEQUENCE [LARGE SCALE GENOMIC DNA]</scope>
    <source>
        <strain evidence="6 8">RSPS-4</strain>
    </source>
</reference>
<dbReference type="HOGENOM" id="CLU_268519_0_0_11"/>
<feature type="domain" description="PAS" evidence="4">
    <location>
        <begin position="533"/>
        <end position="584"/>
    </location>
</feature>
<dbReference type="PROSITE" id="PS50113">
    <property type="entry name" value="PAC"/>
    <property type="match status" value="5"/>
</dbReference>
<dbReference type="Gene3D" id="1.20.5.1930">
    <property type="match status" value="1"/>
</dbReference>
<dbReference type="GO" id="GO:0046983">
    <property type="term" value="F:protein dimerization activity"/>
    <property type="evidence" value="ECO:0007669"/>
    <property type="project" value="InterPro"/>
</dbReference>
<feature type="domain" description="PAS" evidence="4">
    <location>
        <begin position="894"/>
        <end position="937"/>
    </location>
</feature>
<dbReference type="eggNOG" id="COG3829">
    <property type="taxonomic scope" value="Bacteria"/>
</dbReference>
<dbReference type="OrthoDB" id="9764154at2"/>
<evidence type="ECO:0000256" key="2">
    <source>
        <dbReference type="SAM" id="Coils"/>
    </source>
</evidence>
<evidence type="ECO:0000313" key="7">
    <source>
        <dbReference type="EMBL" id="MDX5893885.1"/>
    </source>
</evidence>
<dbReference type="Gene3D" id="3.30.450.20">
    <property type="entry name" value="PAS domain"/>
    <property type="match status" value="7"/>
</dbReference>
<dbReference type="InterPro" id="IPR000700">
    <property type="entry name" value="PAS-assoc_C"/>
</dbReference>
<feature type="domain" description="PAC" evidence="5">
    <location>
        <begin position="298"/>
        <end position="346"/>
    </location>
</feature>
<feature type="domain" description="PAC" evidence="5">
    <location>
        <begin position="590"/>
        <end position="642"/>
    </location>
</feature>
<dbReference type="InterPro" id="IPR052155">
    <property type="entry name" value="Biofilm_reg_signaling"/>
</dbReference>
<feature type="domain" description="PAS" evidence="4">
    <location>
        <begin position="643"/>
        <end position="713"/>
    </location>
</feature>
<evidence type="ECO:0000259" key="3">
    <source>
        <dbReference type="PROSITE" id="PS50109"/>
    </source>
</evidence>
<dbReference type="Pfam" id="PF01590">
    <property type="entry name" value="GAF"/>
    <property type="match status" value="1"/>
</dbReference>
<dbReference type="InterPro" id="IPR013767">
    <property type="entry name" value="PAS_fold"/>
</dbReference>
<dbReference type="CDD" id="cd16917">
    <property type="entry name" value="HATPase_UhpB-NarQ-NarX-like"/>
    <property type="match status" value="1"/>
</dbReference>
<feature type="domain" description="PAC" evidence="5">
    <location>
        <begin position="181"/>
        <end position="231"/>
    </location>
</feature>
<dbReference type="Proteomes" id="UP001281130">
    <property type="component" value="Unassembled WGS sequence"/>
</dbReference>
<dbReference type="InterPro" id="IPR013655">
    <property type="entry name" value="PAS_fold_3"/>
</dbReference>
<dbReference type="InterPro" id="IPR029016">
    <property type="entry name" value="GAF-like_dom_sf"/>
</dbReference>
<dbReference type="InterPro" id="IPR000014">
    <property type="entry name" value="PAS"/>
</dbReference>
<dbReference type="PANTHER" id="PTHR44757">
    <property type="entry name" value="DIGUANYLATE CYCLASE DGCP"/>
    <property type="match status" value="1"/>
</dbReference>
<feature type="domain" description="PAS" evidence="4">
    <location>
        <begin position="225"/>
        <end position="295"/>
    </location>
</feature>
<dbReference type="SMART" id="SM00091">
    <property type="entry name" value="PAS"/>
    <property type="match status" value="7"/>
</dbReference>
<dbReference type="RefSeq" id="WP_038681363.1">
    <property type="nucleotide sequence ID" value="NZ_CP007514.1"/>
</dbReference>
<protein>
    <submittedName>
        <fullName evidence="6">PAS domain S-box protein</fullName>
    </submittedName>
</protein>
<dbReference type="InterPro" id="IPR036890">
    <property type="entry name" value="HATPase_C_sf"/>
</dbReference>
<keyword evidence="8" id="KW-1185">Reference proteome</keyword>
<dbReference type="InterPro" id="IPR011712">
    <property type="entry name" value="Sig_transdc_His_kin_sub3_dim/P"/>
</dbReference>
<dbReference type="InterPro" id="IPR035965">
    <property type="entry name" value="PAS-like_dom_sf"/>
</dbReference>
<feature type="domain" description="PAC" evidence="5">
    <location>
        <begin position="717"/>
        <end position="768"/>
    </location>
</feature>
<keyword evidence="2" id="KW-0175">Coiled coil</keyword>
<dbReference type="Gene3D" id="3.30.450.40">
    <property type="match status" value="1"/>
</dbReference>
<feature type="domain" description="PAS" evidence="4">
    <location>
        <begin position="104"/>
        <end position="174"/>
    </location>
</feature>
<dbReference type="SMART" id="SM00086">
    <property type="entry name" value="PAC"/>
    <property type="match status" value="7"/>
</dbReference>
<dbReference type="SUPFAM" id="SSF55781">
    <property type="entry name" value="GAF domain-like"/>
    <property type="match status" value="1"/>
</dbReference>